<sequence length="57" mass="6563">MSEPKNRIEKTKFSYKRAISYSIGQISDIASYQTFTFLTFTFYFAVVGLKIELIVLG</sequence>
<organism evidence="2">
    <name type="scientific">marine sediment metagenome</name>
    <dbReference type="NCBI Taxonomy" id="412755"/>
    <lineage>
        <taxon>unclassified sequences</taxon>
        <taxon>metagenomes</taxon>
        <taxon>ecological metagenomes</taxon>
    </lineage>
</organism>
<name>X1L613_9ZZZZ</name>
<accession>X1L613</accession>
<dbReference type="AlphaFoldDB" id="X1L613"/>
<keyword evidence="1" id="KW-0472">Membrane</keyword>
<feature type="transmembrane region" description="Helical" evidence="1">
    <location>
        <begin position="35"/>
        <end position="56"/>
    </location>
</feature>
<comment type="caution">
    <text evidence="2">The sequence shown here is derived from an EMBL/GenBank/DDBJ whole genome shotgun (WGS) entry which is preliminary data.</text>
</comment>
<feature type="non-terminal residue" evidence="2">
    <location>
        <position position="57"/>
    </location>
</feature>
<keyword evidence="1" id="KW-1133">Transmembrane helix</keyword>
<evidence type="ECO:0000313" key="2">
    <source>
        <dbReference type="EMBL" id="GAI01336.1"/>
    </source>
</evidence>
<gene>
    <name evidence="2" type="ORF">S03H2_71339</name>
</gene>
<protein>
    <submittedName>
        <fullName evidence="2">Uncharacterized protein</fullName>
    </submittedName>
</protein>
<evidence type="ECO:0000256" key="1">
    <source>
        <dbReference type="SAM" id="Phobius"/>
    </source>
</evidence>
<proteinExistence type="predicted"/>
<dbReference type="EMBL" id="BARU01047705">
    <property type="protein sequence ID" value="GAI01336.1"/>
    <property type="molecule type" value="Genomic_DNA"/>
</dbReference>
<keyword evidence="1" id="KW-0812">Transmembrane</keyword>
<reference evidence="2" key="1">
    <citation type="journal article" date="2014" name="Front. Microbiol.">
        <title>High frequency of phylogenetically diverse reductive dehalogenase-homologous genes in deep subseafloor sedimentary metagenomes.</title>
        <authorList>
            <person name="Kawai M."/>
            <person name="Futagami T."/>
            <person name="Toyoda A."/>
            <person name="Takaki Y."/>
            <person name="Nishi S."/>
            <person name="Hori S."/>
            <person name="Arai W."/>
            <person name="Tsubouchi T."/>
            <person name="Morono Y."/>
            <person name="Uchiyama I."/>
            <person name="Ito T."/>
            <person name="Fujiyama A."/>
            <person name="Inagaki F."/>
            <person name="Takami H."/>
        </authorList>
    </citation>
    <scope>NUCLEOTIDE SEQUENCE</scope>
    <source>
        <strain evidence="2">Expedition CK06-06</strain>
    </source>
</reference>